<reference evidence="2 4" key="1">
    <citation type="submission" date="2017-12" db="EMBL/GenBank/DDBJ databases">
        <title>Phylogenetic diversity of female urinary microbiome.</title>
        <authorList>
            <person name="Thomas-White K."/>
            <person name="Wolfe A.J."/>
        </authorList>
    </citation>
    <scope>NUCLEOTIDE SEQUENCE [LARGE SCALE GENOMIC DNA]</scope>
    <source>
        <strain evidence="2 4">UMB0119</strain>
    </source>
</reference>
<proteinExistence type="predicted"/>
<evidence type="ECO:0000313" key="5">
    <source>
        <dbReference type="Proteomes" id="UP000255124"/>
    </source>
</evidence>
<dbReference type="RefSeq" id="WP_101540628.1">
    <property type="nucleotide sequence ID" value="NZ_CALTZC010000022.1"/>
</dbReference>
<keyword evidence="4" id="KW-1185">Reference proteome</keyword>
<dbReference type="Proteomes" id="UP000255124">
    <property type="component" value="Unassembled WGS sequence"/>
</dbReference>
<evidence type="ECO:0000313" key="3">
    <source>
        <dbReference type="EMBL" id="SUU92637.1"/>
    </source>
</evidence>
<name>A0A2I1M6N7_9FIRM</name>
<dbReference type="Proteomes" id="UP000234335">
    <property type="component" value="Unassembled WGS sequence"/>
</dbReference>
<keyword evidence="1" id="KW-0472">Membrane</keyword>
<evidence type="ECO:0000256" key="1">
    <source>
        <dbReference type="SAM" id="Phobius"/>
    </source>
</evidence>
<feature type="transmembrane region" description="Helical" evidence="1">
    <location>
        <begin position="6"/>
        <end position="25"/>
    </location>
</feature>
<evidence type="ECO:0000313" key="4">
    <source>
        <dbReference type="Proteomes" id="UP000234335"/>
    </source>
</evidence>
<accession>A0A2I1M6N7</accession>
<keyword evidence="1" id="KW-0812">Transmembrane</keyword>
<reference evidence="3 5" key="2">
    <citation type="submission" date="2018-06" db="EMBL/GenBank/DDBJ databases">
        <authorList>
            <consortium name="Pathogen Informatics"/>
            <person name="Doyle S."/>
        </authorList>
    </citation>
    <scope>NUCLEOTIDE SEQUENCE [LARGE SCALE GENOMIC DNA]</scope>
    <source>
        <strain evidence="3 5">NCTC9810</strain>
    </source>
</reference>
<keyword evidence="1" id="KW-1133">Transmembrane helix</keyword>
<sequence>MKKGFISIYTLIIFLILSLTITFIYTQNENTNEYINDLYNKKQAQYLAESILNIYIDSNYEKIKNEILKDNEYYKNEDRKSYWVSEDGKVSYNGNTYYLKIAYVKRNDDPKLSDVYRIETSKINVGDSVASAQAIFKVIDSKEQLDKKDIKLMAKYTY</sequence>
<organism evidence="2 4">
    <name type="scientific">Anaerococcus octavius</name>
    <dbReference type="NCBI Taxonomy" id="54007"/>
    <lineage>
        <taxon>Bacteria</taxon>
        <taxon>Bacillati</taxon>
        <taxon>Bacillota</taxon>
        <taxon>Tissierellia</taxon>
        <taxon>Tissierellales</taxon>
        <taxon>Peptoniphilaceae</taxon>
        <taxon>Anaerococcus</taxon>
    </lineage>
</organism>
<protein>
    <submittedName>
        <fullName evidence="2">Uncharacterized protein</fullName>
    </submittedName>
</protein>
<dbReference type="OrthoDB" id="1690829at2"/>
<dbReference type="EMBL" id="UFTA01000002">
    <property type="protein sequence ID" value="SUU92637.1"/>
    <property type="molecule type" value="Genomic_DNA"/>
</dbReference>
<gene>
    <name evidence="2" type="ORF">CYJ34_07265</name>
    <name evidence="3" type="ORF">NCTC9810_00971</name>
</gene>
<dbReference type="AlphaFoldDB" id="A0A2I1M6N7"/>
<dbReference type="EMBL" id="PKGS01000005">
    <property type="protein sequence ID" value="PKZ15810.1"/>
    <property type="molecule type" value="Genomic_DNA"/>
</dbReference>
<evidence type="ECO:0000313" key="2">
    <source>
        <dbReference type="EMBL" id="PKZ15810.1"/>
    </source>
</evidence>